<reference evidence="1" key="1">
    <citation type="submission" date="2021-03" db="EMBL/GenBank/DDBJ databases">
        <title>novel species isolated from a fishpond in China.</title>
        <authorList>
            <person name="Lu H."/>
            <person name="Cai Z."/>
        </authorList>
    </citation>
    <scope>NUCLEOTIDE SEQUENCE</scope>
    <source>
        <strain evidence="1">JCM 30855</strain>
    </source>
</reference>
<dbReference type="Proteomes" id="UP000664654">
    <property type="component" value="Unassembled WGS sequence"/>
</dbReference>
<dbReference type="RefSeq" id="WP_206573497.1">
    <property type="nucleotide sequence ID" value="NZ_JAFKCV010000004.1"/>
</dbReference>
<proteinExistence type="predicted"/>
<evidence type="ECO:0000313" key="2">
    <source>
        <dbReference type="Proteomes" id="UP000664654"/>
    </source>
</evidence>
<protein>
    <recommendedName>
        <fullName evidence="3">Lipoprotein</fullName>
    </recommendedName>
</protein>
<dbReference type="EMBL" id="JAFKCV010000004">
    <property type="protein sequence ID" value="MBN7825389.1"/>
    <property type="molecule type" value="Genomic_DNA"/>
</dbReference>
<dbReference type="AlphaFoldDB" id="A0A939IQT0"/>
<keyword evidence="2" id="KW-1185">Reference proteome</keyword>
<evidence type="ECO:0008006" key="3">
    <source>
        <dbReference type="Google" id="ProtNLM"/>
    </source>
</evidence>
<evidence type="ECO:0000313" key="1">
    <source>
        <dbReference type="EMBL" id="MBN7825389.1"/>
    </source>
</evidence>
<name>A0A939IQT0_9ALTE</name>
<gene>
    <name evidence="1" type="ORF">J0A66_09170</name>
</gene>
<organism evidence="1 2">
    <name type="scientific">Bowmanella dokdonensis</name>
    <dbReference type="NCBI Taxonomy" id="751969"/>
    <lineage>
        <taxon>Bacteria</taxon>
        <taxon>Pseudomonadati</taxon>
        <taxon>Pseudomonadota</taxon>
        <taxon>Gammaproteobacteria</taxon>
        <taxon>Alteromonadales</taxon>
        <taxon>Alteromonadaceae</taxon>
        <taxon>Bowmanella</taxon>
    </lineage>
</organism>
<dbReference type="PROSITE" id="PS51257">
    <property type="entry name" value="PROKAR_LIPOPROTEIN"/>
    <property type="match status" value="1"/>
</dbReference>
<comment type="caution">
    <text evidence="1">The sequence shown here is derived from an EMBL/GenBank/DDBJ whole genome shotgun (WGS) entry which is preliminary data.</text>
</comment>
<sequence>MKDKQMKKSGLLLISALLAGCHGVTFNSNLGSYTLAKTKTLIVEEYSCCRDSRF</sequence>
<accession>A0A939IQT0</accession>